<evidence type="ECO:0000313" key="1">
    <source>
        <dbReference type="EMBL" id="AYI50254.1"/>
    </source>
</evidence>
<dbReference type="EMBL" id="MH545561">
    <property type="protein sequence ID" value="AYI50254.1"/>
    <property type="molecule type" value="Genomic_DNA"/>
</dbReference>
<protein>
    <submittedName>
        <fullName evidence="1">Uncharacterized protein</fullName>
    </submittedName>
</protein>
<accession>A0A4Y1PJ04</accession>
<proteinExistence type="predicted"/>
<reference evidence="1" key="1">
    <citation type="journal article" date="2019" name="J. Antimicrob. Chemother.">
        <title>Identification of AGI1-A, a variant of Acinetobacter genomic island 1 (AGI1), in a French clinical isolate belonging to the Enterobacter cloacae complex.</title>
        <authorList>
            <person name="Siebor E."/>
            <person name="de Curraize C."/>
            <person name="Neuwirth C."/>
        </authorList>
    </citation>
    <scope>NUCLEOTIDE SEQUENCE</scope>
    <source>
        <strain evidence="1">EclC2185</strain>
    </source>
</reference>
<sequence length="95" mass="10564">MNNKHIISLIILAIFSSSAISSEFIICNKGKIEVGDHYDKFIQYCGQPKNFSGGMTKLGKNGIVMSFKKIQQKYDDGSSASYIFLDDILAFITSE</sequence>
<dbReference type="AlphaFoldDB" id="A0A4Y1PJ04"/>
<organism evidence="1">
    <name type="scientific">Enterobacter cloacae</name>
    <dbReference type="NCBI Taxonomy" id="550"/>
    <lineage>
        <taxon>Bacteria</taxon>
        <taxon>Pseudomonadati</taxon>
        <taxon>Pseudomonadota</taxon>
        <taxon>Gammaproteobacteria</taxon>
        <taxon>Enterobacterales</taxon>
        <taxon>Enterobacteriaceae</taxon>
        <taxon>Enterobacter</taxon>
        <taxon>Enterobacter cloacae complex</taxon>
    </lineage>
</organism>
<name>A0A4Y1PJ04_ENTCL</name>